<name>A0AAD7BC65_9AGAR</name>
<protein>
    <submittedName>
        <fullName evidence="1">Uncharacterized protein</fullName>
    </submittedName>
</protein>
<accession>A0AAD7BC65</accession>
<evidence type="ECO:0000313" key="1">
    <source>
        <dbReference type="EMBL" id="KAJ7617090.1"/>
    </source>
</evidence>
<organism evidence="1 2">
    <name type="scientific">Roridomyces roridus</name>
    <dbReference type="NCBI Taxonomy" id="1738132"/>
    <lineage>
        <taxon>Eukaryota</taxon>
        <taxon>Fungi</taxon>
        <taxon>Dikarya</taxon>
        <taxon>Basidiomycota</taxon>
        <taxon>Agaricomycotina</taxon>
        <taxon>Agaricomycetes</taxon>
        <taxon>Agaricomycetidae</taxon>
        <taxon>Agaricales</taxon>
        <taxon>Marasmiineae</taxon>
        <taxon>Mycenaceae</taxon>
        <taxon>Roridomyces</taxon>
    </lineage>
</organism>
<comment type="caution">
    <text evidence="1">The sequence shown here is derived from an EMBL/GenBank/DDBJ whole genome shotgun (WGS) entry which is preliminary data.</text>
</comment>
<gene>
    <name evidence="1" type="ORF">FB45DRAFT_1034391</name>
</gene>
<reference evidence="1" key="1">
    <citation type="submission" date="2023-03" db="EMBL/GenBank/DDBJ databases">
        <title>Massive genome expansion in bonnet fungi (Mycena s.s.) driven by repeated elements and novel gene families across ecological guilds.</title>
        <authorList>
            <consortium name="Lawrence Berkeley National Laboratory"/>
            <person name="Harder C.B."/>
            <person name="Miyauchi S."/>
            <person name="Viragh M."/>
            <person name="Kuo A."/>
            <person name="Thoen E."/>
            <person name="Andreopoulos B."/>
            <person name="Lu D."/>
            <person name="Skrede I."/>
            <person name="Drula E."/>
            <person name="Henrissat B."/>
            <person name="Morin E."/>
            <person name="Kohler A."/>
            <person name="Barry K."/>
            <person name="LaButti K."/>
            <person name="Morin E."/>
            <person name="Salamov A."/>
            <person name="Lipzen A."/>
            <person name="Mereny Z."/>
            <person name="Hegedus B."/>
            <person name="Baldrian P."/>
            <person name="Stursova M."/>
            <person name="Weitz H."/>
            <person name="Taylor A."/>
            <person name="Grigoriev I.V."/>
            <person name="Nagy L.G."/>
            <person name="Martin F."/>
            <person name="Kauserud H."/>
        </authorList>
    </citation>
    <scope>NUCLEOTIDE SEQUENCE</scope>
    <source>
        <strain evidence="1">9284</strain>
    </source>
</reference>
<keyword evidence="2" id="KW-1185">Reference proteome</keyword>
<proteinExistence type="predicted"/>
<evidence type="ECO:0000313" key="2">
    <source>
        <dbReference type="Proteomes" id="UP001221142"/>
    </source>
</evidence>
<dbReference type="Proteomes" id="UP001221142">
    <property type="component" value="Unassembled WGS sequence"/>
</dbReference>
<dbReference type="AlphaFoldDB" id="A0AAD7BC65"/>
<sequence length="77" mass="8469">MCSSSSDGSTIQACINLFPESWCTRLQDTSADEAQMAERNREADLFHTSSDQPQATVAMDDKRAAAIRDKSLILSDE</sequence>
<dbReference type="EMBL" id="JARKIF010000021">
    <property type="protein sequence ID" value="KAJ7617090.1"/>
    <property type="molecule type" value="Genomic_DNA"/>
</dbReference>